<proteinExistence type="predicted"/>
<sequence>MDKLSSPRRRFKLPMRLLIRFRGLRHLLHEQPLSVDPSLHTKICVKGLSRKIRVKGLLNVLFISVICQSCGLKGTIKGDPLASMELCNGYVYGHHWGDAKFNRCKQGAQNTSTYVFTISNFILIPLEPPFFSF</sequence>
<dbReference type="Proteomes" id="UP001055879">
    <property type="component" value="Linkage Group LG09"/>
</dbReference>
<reference evidence="1 2" key="2">
    <citation type="journal article" date="2022" name="Mol. Ecol. Resour.">
        <title>The genomes of chicory, endive, great burdock and yacon provide insights into Asteraceae paleo-polyploidization history and plant inulin production.</title>
        <authorList>
            <person name="Fan W."/>
            <person name="Wang S."/>
            <person name="Wang H."/>
            <person name="Wang A."/>
            <person name="Jiang F."/>
            <person name="Liu H."/>
            <person name="Zhao H."/>
            <person name="Xu D."/>
            <person name="Zhang Y."/>
        </authorList>
    </citation>
    <scope>NUCLEOTIDE SEQUENCE [LARGE SCALE GENOMIC DNA]</scope>
    <source>
        <strain evidence="2">cv. Niubang</strain>
    </source>
</reference>
<protein>
    <submittedName>
        <fullName evidence="1">Uncharacterized protein</fullName>
    </submittedName>
</protein>
<comment type="caution">
    <text evidence="1">The sequence shown here is derived from an EMBL/GenBank/DDBJ whole genome shotgun (WGS) entry which is preliminary data.</text>
</comment>
<name>A0ACB8ZWR6_ARCLA</name>
<reference evidence="2" key="1">
    <citation type="journal article" date="2022" name="Mol. Ecol. Resour.">
        <title>The genomes of chicory, endive, great burdock and yacon provide insights into Asteraceae palaeo-polyploidization history and plant inulin production.</title>
        <authorList>
            <person name="Fan W."/>
            <person name="Wang S."/>
            <person name="Wang H."/>
            <person name="Wang A."/>
            <person name="Jiang F."/>
            <person name="Liu H."/>
            <person name="Zhao H."/>
            <person name="Xu D."/>
            <person name="Zhang Y."/>
        </authorList>
    </citation>
    <scope>NUCLEOTIDE SEQUENCE [LARGE SCALE GENOMIC DNA]</scope>
    <source>
        <strain evidence="2">cv. Niubang</strain>
    </source>
</reference>
<keyword evidence="2" id="KW-1185">Reference proteome</keyword>
<evidence type="ECO:0000313" key="1">
    <source>
        <dbReference type="EMBL" id="KAI3702095.1"/>
    </source>
</evidence>
<evidence type="ECO:0000313" key="2">
    <source>
        <dbReference type="Proteomes" id="UP001055879"/>
    </source>
</evidence>
<gene>
    <name evidence="1" type="ORF">L6452_27766</name>
</gene>
<accession>A0ACB8ZWR6</accession>
<dbReference type="EMBL" id="CM042055">
    <property type="protein sequence ID" value="KAI3702095.1"/>
    <property type="molecule type" value="Genomic_DNA"/>
</dbReference>
<organism evidence="1 2">
    <name type="scientific">Arctium lappa</name>
    <name type="common">Greater burdock</name>
    <name type="synonym">Lappa major</name>
    <dbReference type="NCBI Taxonomy" id="4217"/>
    <lineage>
        <taxon>Eukaryota</taxon>
        <taxon>Viridiplantae</taxon>
        <taxon>Streptophyta</taxon>
        <taxon>Embryophyta</taxon>
        <taxon>Tracheophyta</taxon>
        <taxon>Spermatophyta</taxon>
        <taxon>Magnoliopsida</taxon>
        <taxon>eudicotyledons</taxon>
        <taxon>Gunneridae</taxon>
        <taxon>Pentapetalae</taxon>
        <taxon>asterids</taxon>
        <taxon>campanulids</taxon>
        <taxon>Asterales</taxon>
        <taxon>Asteraceae</taxon>
        <taxon>Carduoideae</taxon>
        <taxon>Cardueae</taxon>
        <taxon>Arctiinae</taxon>
        <taxon>Arctium</taxon>
    </lineage>
</organism>